<dbReference type="GO" id="GO:0046872">
    <property type="term" value="F:metal ion binding"/>
    <property type="evidence" value="ECO:0007669"/>
    <property type="project" value="UniProtKB-KW"/>
</dbReference>
<name>A0A1I6FXQ8_9EURY</name>
<dbReference type="PANTHER" id="PTHR28259:SF1">
    <property type="entry name" value="FLUORIDE EXPORT PROTEIN 1-RELATED"/>
    <property type="match status" value="1"/>
</dbReference>
<dbReference type="Proteomes" id="UP000243250">
    <property type="component" value="Unassembled WGS sequence"/>
</dbReference>
<dbReference type="InterPro" id="IPR003691">
    <property type="entry name" value="FluC"/>
</dbReference>
<evidence type="ECO:0000256" key="3">
    <source>
        <dbReference type="ARBA" id="ARBA00022692"/>
    </source>
</evidence>
<feature type="binding site" evidence="8">
    <location>
        <position position="74"/>
    </location>
    <ligand>
        <name>Na(+)</name>
        <dbReference type="ChEBI" id="CHEBI:29101"/>
        <note>structural</note>
    </ligand>
</feature>
<keyword evidence="8" id="KW-0813">Transport</keyword>
<dbReference type="GO" id="GO:0140114">
    <property type="term" value="P:cellular detoxification of fluoride"/>
    <property type="evidence" value="ECO:0007669"/>
    <property type="project" value="UniProtKB-UniRule"/>
</dbReference>
<dbReference type="RefSeq" id="WP_089876447.1">
    <property type="nucleotide sequence ID" value="NZ_FOYS01000001.1"/>
</dbReference>
<evidence type="ECO:0000256" key="4">
    <source>
        <dbReference type="ARBA" id="ARBA00022989"/>
    </source>
</evidence>
<evidence type="ECO:0000256" key="6">
    <source>
        <dbReference type="ARBA" id="ARBA00035120"/>
    </source>
</evidence>
<dbReference type="OrthoDB" id="304656at2157"/>
<dbReference type="GO" id="GO:0062054">
    <property type="term" value="F:fluoride channel activity"/>
    <property type="evidence" value="ECO:0007669"/>
    <property type="project" value="UniProtKB-UniRule"/>
</dbReference>
<keyword evidence="8" id="KW-0915">Sodium</keyword>
<feature type="binding site" evidence="8">
    <location>
        <position position="77"/>
    </location>
    <ligand>
        <name>Na(+)</name>
        <dbReference type="ChEBI" id="CHEBI:29101"/>
        <note>structural</note>
    </ligand>
</feature>
<evidence type="ECO:0000256" key="8">
    <source>
        <dbReference type="HAMAP-Rule" id="MF_00454"/>
    </source>
</evidence>
<protein>
    <recommendedName>
        <fullName evidence="8">Fluoride-specific ion channel FluC</fullName>
    </recommendedName>
</protein>
<organism evidence="9 10">
    <name type="scientific">Halogeometricum limi</name>
    <dbReference type="NCBI Taxonomy" id="555875"/>
    <lineage>
        <taxon>Archaea</taxon>
        <taxon>Methanobacteriati</taxon>
        <taxon>Methanobacteriota</taxon>
        <taxon>Stenosarchaea group</taxon>
        <taxon>Halobacteria</taxon>
        <taxon>Halobacteriales</taxon>
        <taxon>Haloferacaceae</taxon>
        <taxon>Halogeometricum</taxon>
    </lineage>
</organism>
<dbReference type="PANTHER" id="PTHR28259">
    <property type="entry name" value="FLUORIDE EXPORT PROTEIN 1-RELATED"/>
    <property type="match status" value="1"/>
</dbReference>
<dbReference type="AlphaFoldDB" id="A0A1I6FXQ8"/>
<comment type="function">
    <text evidence="8">Fluoride-specific ion channel. Important for reducing fluoride concentration in the cell, thus reducing its toxicity.</text>
</comment>
<dbReference type="EMBL" id="FOYS01000001">
    <property type="protein sequence ID" value="SFR34723.1"/>
    <property type="molecule type" value="Genomic_DNA"/>
</dbReference>
<evidence type="ECO:0000313" key="10">
    <source>
        <dbReference type="Proteomes" id="UP000243250"/>
    </source>
</evidence>
<feature type="transmembrane region" description="Helical" evidence="8">
    <location>
        <begin position="42"/>
        <end position="61"/>
    </location>
</feature>
<feature type="transmembrane region" description="Helical" evidence="8">
    <location>
        <begin position="12"/>
        <end position="30"/>
    </location>
</feature>
<feature type="transmembrane region" description="Helical" evidence="8">
    <location>
        <begin position="67"/>
        <end position="87"/>
    </location>
</feature>
<gene>
    <name evidence="8" type="primary">fluC</name>
    <name evidence="8" type="synonym">crcB</name>
    <name evidence="9" type="ORF">SAMN04488124_0504</name>
</gene>
<evidence type="ECO:0000256" key="1">
    <source>
        <dbReference type="ARBA" id="ARBA00004651"/>
    </source>
</evidence>
<comment type="catalytic activity">
    <reaction evidence="7">
        <text>fluoride(in) = fluoride(out)</text>
        <dbReference type="Rhea" id="RHEA:76159"/>
        <dbReference type="ChEBI" id="CHEBI:17051"/>
    </reaction>
    <physiologicalReaction direction="left-to-right" evidence="7">
        <dbReference type="Rhea" id="RHEA:76160"/>
    </physiologicalReaction>
</comment>
<comment type="similarity">
    <text evidence="6 8">Belongs to the fluoride channel Fluc/FEX (TC 1.A.43) family.</text>
</comment>
<keyword evidence="8" id="KW-0407">Ion channel</keyword>
<dbReference type="GO" id="GO:0005886">
    <property type="term" value="C:plasma membrane"/>
    <property type="evidence" value="ECO:0007669"/>
    <property type="project" value="UniProtKB-SubCell"/>
</dbReference>
<sequence>MTPLTELATLPTPVLVGLGGTLGALSRYAVDTALSGGHRSTLAVNVLGSFALGALVAAPVSTAAATLFGTGFCGAFTTFSSFAVGVAEDATNGDGRRAVRYAVGTLLAALGGVAVGGGLVGILA</sequence>
<keyword evidence="4 8" id="KW-1133">Transmembrane helix</keyword>
<keyword evidence="8" id="KW-0479">Metal-binding</keyword>
<dbReference type="Pfam" id="PF02537">
    <property type="entry name" value="CRCB"/>
    <property type="match status" value="1"/>
</dbReference>
<keyword evidence="5 8" id="KW-0472">Membrane</keyword>
<proteinExistence type="inferred from homology"/>
<keyword evidence="2 8" id="KW-1003">Cell membrane</keyword>
<keyword evidence="8" id="KW-0406">Ion transport</keyword>
<dbReference type="STRING" id="555875.SAMN04488124_0504"/>
<evidence type="ECO:0000256" key="5">
    <source>
        <dbReference type="ARBA" id="ARBA00023136"/>
    </source>
</evidence>
<feature type="transmembrane region" description="Helical" evidence="8">
    <location>
        <begin position="99"/>
        <end position="123"/>
    </location>
</feature>
<comment type="subcellular location">
    <subcellularLocation>
        <location evidence="1 8">Cell membrane</location>
        <topology evidence="1 8">Multi-pass membrane protein</topology>
    </subcellularLocation>
</comment>
<keyword evidence="10" id="KW-1185">Reference proteome</keyword>
<keyword evidence="3 8" id="KW-0812">Transmembrane</keyword>
<evidence type="ECO:0000313" key="9">
    <source>
        <dbReference type="EMBL" id="SFR34723.1"/>
    </source>
</evidence>
<dbReference type="HAMAP" id="MF_00454">
    <property type="entry name" value="FluC"/>
    <property type="match status" value="1"/>
</dbReference>
<evidence type="ECO:0000256" key="7">
    <source>
        <dbReference type="ARBA" id="ARBA00035585"/>
    </source>
</evidence>
<reference evidence="10" key="1">
    <citation type="submission" date="2016-10" db="EMBL/GenBank/DDBJ databases">
        <authorList>
            <person name="Varghese N."/>
            <person name="Submissions S."/>
        </authorList>
    </citation>
    <scope>NUCLEOTIDE SEQUENCE [LARGE SCALE GENOMIC DNA]</scope>
    <source>
        <strain evidence="10">CGMCC 1.8711</strain>
    </source>
</reference>
<accession>A0A1I6FXQ8</accession>
<evidence type="ECO:0000256" key="2">
    <source>
        <dbReference type="ARBA" id="ARBA00022475"/>
    </source>
</evidence>
<comment type="activity regulation">
    <text evidence="8">Na(+) is not transported, but it plays an essential structural role and its presence is essential for fluoride channel function.</text>
</comment>